<feature type="region of interest" description="Disordered" evidence="6">
    <location>
        <begin position="2103"/>
        <end position="2164"/>
    </location>
</feature>
<keyword evidence="4" id="KW-0206">Cytoskeleton</keyword>
<accession>A0AAV2TWM7</accession>
<feature type="region of interest" description="Disordered" evidence="6">
    <location>
        <begin position="653"/>
        <end position="689"/>
    </location>
</feature>
<feature type="compositionally biased region" description="Polar residues" evidence="6">
    <location>
        <begin position="1995"/>
        <end position="2014"/>
    </location>
</feature>
<feature type="compositionally biased region" description="Polar residues" evidence="6">
    <location>
        <begin position="2105"/>
        <end position="2124"/>
    </location>
</feature>
<feature type="compositionally biased region" description="Polar residues" evidence="6">
    <location>
        <begin position="1717"/>
        <end position="1733"/>
    </location>
</feature>
<feature type="coiled-coil region" evidence="5">
    <location>
        <begin position="1348"/>
        <end position="1452"/>
    </location>
</feature>
<gene>
    <name evidence="7" type="ORF">CDAUBV1_LOCUS16548</name>
</gene>
<dbReference type="PANTHER" id="PTHR18861:SF0">
    <property type="entry name" value="BRUCHPILOT, ISOFORM J"/>
    <property type="match status" value="1"/>
</dbReference>
<reference evidence="7" key="1">
    <citation type="submission" date="2024-06" db="EMBL/GenBank/DDBJ databases">
        <authorList>
            <person name="Liu X."/>
            <person name="Lenzi L."/>
            <person name="Haldenby T S."/>
            <person name="Uol C."/>
        </authorList>
    </citation>
    <scope>NUCLEOTIDE SEQUENCE</scope>
</reference>
<feature type="coiled-coil region" evidence="5">
    <location>
        <begin position="109"/>
        <end position="192"/>
    </location>
</feature>
<feature type="compositionally biased region" description="Basic and acidic residues" evidence="6">
    <location>
        <begin position="2139"/>
        <end position="2149"/>
    </location>
</feature>
<dbReference type="PANTHER" id="PTHR18861">
    <property type="entry name" value="ELKS/RAB6-INTERACTING/CAST PROTEIN"/>
    <property type="match status" value="1"/>
</dbReference>
<evidence type="ECO:0000256" key="6">
    <source>
        <dbReference type="SAM" id="MobiDB-lite"/>
    </source>
</evidence>
<keyword evidence="3 5" id="KW-0175">Coiled coil</keyword>
<feature type="compositionally biased region" description="Polar residues" evidence="6">
    <location>
        <begin position="341"/>
        <end position="351"/>
    </location>
</feature>
<feature type="region of interest" description="Disordered" evidence="6">
    <location>
        <begin position="793"/>
        <end position="845"/>
    </location>
</feature>
<protein>
    <submittedName>
        <fullName evidence="7">Uncharacterized protein</fullName>
    </submittedName>
</protein>
<evidence type="ECO:0000256" key="1">
    <source>
        <dbReference type="ARBA" id="ARBA00004245"/>
    </source>
</evidence>
<comment type="caution">
    <text evidence="7">The sequence shown here is derived from an EMBL/GenBank/DDBJ whole genome shotgun (WGS) entry which is preliminary data.</text>
</comment>
<feature type="compositionally biased region" description="Basic residues" evidence="6">
    <location>
        <begin position="706"/>
        <end position="715"/>
    </location>
</feature>
<feature type="compositionally biased region" description="Basic and acidic residues" evidence="6">
    <location>
        <begin position="680"/>
        <end position="689"/>
    </location>
</feature>
<feature type="region of interest" description="Disordered" evidence="6">
    <location>
        <begin position="526"/>
        <end position="567"/>
    </location>
</feature>
<evidence type="ECO:0000256" key="3">
    <source>
        <dbReference type="ARBA" id="ARBA00023054"/>
    </source>
</evidence>
<evidence type="ECO:0000313" key="7">
    <source>
        <dbReference type="EMBL" id="CAL5141293.1"/>
    </source>
</evidence>
<feature type="compositionally biased region" description="Polar residues" evidence="6">
    <location>
        <begin position="315"/>
        <end position="330"/>
    </location>
</feature>
<feature type="region of interest" description="Disordered" evidence="6">
    <location>
        <begin position="290"/>
        <end position="376"/>
    </location>
</feature>
<feature type="compositionally biased region" description="Basic and acidic residues" evidence="6">
    <location>
        <begin position="1855"/>
        <end position="1875"/>
    </location>
</feature>
<feature type="compositionally biased region" description="Low complexity" evidence="6">
    <location>
        <begin position="2125"/>
        <end position="2137"/>
    </location>
</feature>
<feature type="coiled-coil region" evidence="5">
    <location>
        <begin position="1488"/>
        <end position="1529"/>
    </location>
</feature>
<dbReference type="GO" id="GO:0005856">
    <property type="term" value="C:cytoskeleton"/>
    <property type="evidence" value="ECO:0007669"/>
    <property type="project" value="UniProtKB-SubCell"/>
</dbReference>
<feature type="region of interest" description="Disordered" evidence="6">
    <location>
        <begin position="706"/>
        <end position="736"/>
    </location>
</feature>
<evidence type="ECO:0000256" key="5">
    <source>
        <dbReference type="SAM" id="Coils"/>
    </source>
</evidence>
<feature type="coiled-coil region" evidence="5">
    <location>
        <begin position="1562"/>
        <end position="1654"/>
    </location>
</feature>
<evidence type="ECO:0000256" key="2">
    <source>
        <dbReference type="ARBA" id="ARBA00022490"/>
    </source>
</evidence>
<dbReference type="EMBL" id="CAXLJL010000834">
    <property type="protein sequence ID" value="CAL5141293.1"/>
    <property type="molecule type" value="Genomic_DNA"/>
</dbReference>
<organism evidence="7 8">
    <name type="scientific">Calicophoron daubneyi</name>
    <name type="common">Rumen fluke</name>
    <name type="synonym">Paramphistomum daubneyi</name>
    <dbReference type="NCBI Taxonomy" id="300641"/>
    <lineage>
        <taxon>Eukaryota</taxon>
        <taxon>Metazoa</taxon>
        <taxon>Spiralia</taxon>
        <taxon>Lophotrochozoa</taxon>
        <taxon>Platyhelminthes</taxon>
        <taxon>Trematoda</taxon>
        <taxon>Digenea</taxon>
        <taxon>Plagiorchiida</taxon>
        <taxon>Pronocephalata</taxon>
        <taxon>Paramphistomoidea</taxon>
        <taxon>Paramphistomidae</taxon>
        <taxon>Calicophoron</taxon>
    </lineage>
</organism>
<feature type="compositionally biased region" description="Polar residues" evidence="6">
    <location>
        <begin position="806"/>
        <end position="823"/>
    </location>
</feature>
<feature type="coiled-coil region" evidence="5">
    <location>
        <begin position="1879"/>
        <end position="1938"/>
    </location>
</feature>
<dbReference type="Proteomes" id="UP001497525">
    <property type="component" value="Unassembled WGS sequence"/>
</dbReference>
<dbReference type="Gene3D" id="1.10.287.1490">
    <property type="match status" value="1"/>
</dbReference>
<feature type="compositionally biased region" description="Basic and acidic residues" evidence="6">
    <location>
        <begin position="992"/>
        <end position="1003"/>
    </location>
</feature>
<feature type="region of interest" description="Disordered" evidence="6">
    <location>
        <begin position="1711"/>
        <end position="1738"/>
    </location>
</feature>
<feature type="region of interest" description="Disordered" evidence="6">
    <location>
        <begin position="1851"/>
        <end position="1875"/>
    </location>
</feature>
<feature type="region of interest" description="Disordered" evidence="6">
    <location>
        <begin position="598"/>
        <end position="617"/>
    </location>
</feature>
<evidence type="ECO:0000313" key="8">
    <source>
        <dbReference type="Proteomes" id="UP001497525"/>
    </source>
</evidence>
<name>A0AAV2TWM7_CALDB</name>
<dbReference type="Gene3D" id="3.80.10.10">
    <property type="entry name" value="Ribonuclease Inhibitor"/>
    <property type="match status" value="1"/>
</dbReference>
<dbReference type="InterPro" id="IPR032675">
    <property type="entry name" value="LRR_dom_sf"/>
</dbReference>
<evidence type="ECO:0000256" key="4">
    <source>
        <dbReference type="ARBA" id="ARBA00023212"/>
    </source>
</evidence>
<feature type="region of interest" description="Disordered" evidence="6">
    <location>
        <begin position="974"/>
        <end position="1025"/>
    </location>
</feature>
<sequence length="2184" mass="245274">MPVSLHEVDEHQHLLSCITLHQLTRLRGMQNLTVLSFEGNPAVDMLVFSPSNSSSSDSGTKKPINTVDARATYRSFALFHLRTLLVLDGQEVTAEEYQIADRRFSQVELSHLAKKVEKDEEKLAELEQTNSVLQAELLEQKKISAKNCESQKREASQVEQLQKELLAKNQLLRSKSEEVARAYLKHHELEQELAFHKIDSKLAAARLGSPPQLMPDDVCEINDTADQPYLGRCRYRFLPVGTPNNAQGKSFDCSVDGSSEPRLSDQFRRNSASNVTDSSHCPLVWDQLSSNHTNGRVGGPSEERVELKPKLPTKRTISGTFQRTSSNVESSPHPIGPSISDRPQSAPTASKHTIPLPPNTDHISPASPCSALSRESNLNGMDERNRKASQAIRSLVELEQLANLISDDSAIGLSCKPTRDQIEEAIAGLRARLVSEDSVLKCNATNSPNFPIDPDFNTQITSLGLDLKSAWKLGQQDTFEATNTKEKINNLSTTHLPSNQAQMMVTVNSCSVPVPSGMTFAAHRLPASPQLARSRKKGHEQSMSTSDQTKHVKPSAIPNEPTEARFEADTDWCNRASQDTDGYELGVVGQPSQACTAVDYGPAPSTPSSRTAGTGRSMARCPMTECDCATLQTGRVGLQSREECLSRMMPPIGSRHQLHPNAVHHQDRSPSFGGEESEEDRSSAVHLDIRPKDNMNVRNSVFRTSRHGLQRRARRAMNSAYSGSGCSGSHRRRRRLSTESLGDHAQELLDMIILSRKACTSEVSRIRADLARLQRRFAELQLPAVPVTAFASKSMQTPPHGDGGINHNSSRATGGPRDTQSGRGTVRSFGGDTLTTVTRPSPPGNVDYFDFTEDCNSKTPIHSSVDNQRRHEQTARRTRRLLPTASYPEDDFVFIQDDLRNSCGTRDPTPRRERWSPEAYQPNEGCSPIRNHVRRVSLPEAANEMYETHRFVHGSTYPRPRDCALLEDRHSWHMNNNSSSPPAGFHRNPRGRSLDYVRRERDNNLGSRRFPSRARLDRADEDDPSTETAALLNLTQELMGLRQGLKRTREENSGRLEIALKHISLLEHELQRQKCLAHDAENARARDAERSRWERRLAATLSELKQCQANISELRKQMDEIESAKGTGAQSEDKQQQKEIDQTKATLDQQKEEISRLNRLLNRLLGIDPSDASPSDLEQIQTSLVDLNRRMQSRPAGTVLDQGPVRRTQSMQAGLAPPVSARNQSGYLTPTQNLINATSSGNLFCSVPEHHYLEDCMEQLQRRVDEAQEVQKQLKQANKTNRRQEKLLKDQAAEIERLNTDLNSRLEEARRVTDCKRDAEKESQDRLVNMAADLASIEGCLVQRRDELAKLETNLSDGNAELTLIQAQVKEALKQYDATKQKQSVLNSELNTMRTDTEKAKHDLVRANEELVRAQAQVDDLNATKAKLKSSRKDLEENIRNREAEFKQLVAESTQLEIKLTHTQAEVTAGEERIKVQQATLIEKETAVSERREDLKRLSQKIEEDRKQLDSLAREIGEKRTELELVRADKEREQDAAAANARDLAAQNVTRQRELYETQTSLNTLKEEKTQLTEMLEALRAEHQKLGSEIQTRHKNSELGSIHTEVEREQNELERLIAERKGVETELKQLIQERNLAQNQLDTLQKRIKEHEGRESYLLESVASSKMELAKMQMEIEGVSDALKHKHAEQRSAQAEYDHLRKRLDASRSELKRADKQLSSVKSTVESQEQSLAEQKRQHMKLTDELGKLREGVHAGRLAKQAANEERDASELSLQNTLTKLDKAKQDQRQIEKRLISTGRQLDNMESELTDKQSQLKALEDRIQSAEARLEQLGYTEARFIQLEKEVELIQTGNKSDRSSKRGEHRAHSGTDNDLLRTLEETKAALNASRRDHKRFKRRTARELNELQHIAEEQCNRAGELTEQLALVKRQYSQLKGQIATYGVLMDEVMTVASQSKLTKQGKRLEMALNAVRNELEQNHLGGSLPDEQLLLTPLDSNTNPTTRNENSEQSTIGHENHFNQDNDSNSNLHPPVISMTGSFHAVCDPGLQTLKPCMSCNDLHSPHNSVPGLYKSFTTESQHGSRFDLCENTVGTGTCCRTGVTSGLGSSLNPGTQLESSGSAPDYSTTSAAPHTPSSSDPRADWQTKMAERVLQQQRRAAADWDESDCRFRQLRRQMEQIRGNLG</sequence>
<feature type="region of interest" description="Disordered" evidence="6">
    <location>
        <begin position="1994"/>
        <end position="2031"/>
    </location>
</feature>
<keyword evidence="2" id="KW-0963">Cytoplasm</keyword>
<proteinExistence type="predicted"/>
<feature type="compositionally biased region" description="Basic and acidic residues" evidence="6">
    <location>
        <begin position="1131"/>
        <end position="1142"/>
    </location>
</feature>
<feature type="region of interest" description="Disordered" evidence="6">
    <location>
        <begin position="903"/>
        <end position="927"/>
    </location>
</feature>
<comment type="subcellular location">
    <subcellularLocation>
        <location evidence="1">Cytoplasm</location>
        <location evidence="1">Cytoskeleton</location>
    </subcellularLocation>
</comment>
<feature type="region of interest" description="Disordered" evidence="6">
    <location>
        <begin position="1122"/>
        <end position="1149"/>
    </location>
</feature>
<feature type="coiled-coil region" evidence="5">
    <location>
        <begin position="1253"/>
        <end position="1312"/>
    </location>
</feature>